<evidence type="ECO:0000313" key="1">
    <source>
        <dbReference type="EMBL" id="KAH7926717.1"/>
    </source>
</evidence>
<gene>
    <name evidence="1" type="ORF">BV22DRAFT_1008474</name>
</gene>
<accession>A0ACB8BPC1</accession>
<reference evidence="1" key="1">
    <citation type="journal article" date="2021" name="New Phytol.">
        <title>Evolutionary innovations through gain and loss of genes in the ectomycorrhizal Boletales.</title>
        <authorList>
            <person name="Wu G."/>
            <person name="Miyauchi S."/>
            <person name="Morin E."/>
            <person name="Kuo A."/>
            <person name="Drula E."/>
            <person name="Varga T."/>
            <person name="Kohler A."/>
            <person name="Feng B."/>
            <person name="Cao Y."/>
            <person name="Lipzen A."/>
            <person name="Daum C."/>
            <person name="Hundley H."/>
            <person name="Pangilinan J."/>
            <person name="Johnson J."/>
            <person name="Barry K."/>
            <person name="LaButti K."/>
            <person name="Ng V."/>
            <person name="Ahrendt S."/>
            <person name="Min B."/>
            <person name="Choi I.G."/>
            <person name="Park H."/>
            <person name="Plett J.M."/>
            <person name="Magnuson J."/>
            <person name="Spatafora J.W."/>
            <person name="Nagy L.G."/>
            <person name="Henrissat B."/>
            <person name="Grigoriev I.V."/>
            <person name="Yang Z.L."/>
            <person name="Xu J."/>
            <person name="Martin F.M."/>
        </authorList>
    </citation>
    <scope>NUCLEOTIDE SEQUENCE</scope>
    <source>
        <strain evidence="1">KUC20120723A-06</strain>
    </source>
</reference>
<dbReference type="EMBL" id="MU266378">
    <property type="protein sequence ID" value="KAH7926717.1"/>
    <property type="molecule type" value="Genomic_DNA"/>
</dbReference>
<sequence length="321" mass="35180">MLAWTAMDAETNELLDKRSQDPGPAGDFVIIDAHATPHLVRRLCRITVTLVDWASVLEIATIVIDSESSLKDAASFPDDLRVWLALLVGDSISCGYALSTEDGGQPIPHGYLDAFPSVAQKLLRYHDPSFNMRIQTIAYPGIALVSSMKEGTDEGMSAGMVDKFFHITPWDESLCPTLTEESPSVLIIALGTNDEALGVTTDRFSAVLRDFMRRLIRIFEASLVHIVVLEPFPDFTDHAADGSPPPSPLFTECIAMTLDEMRRSHQAILFHAFRITSGIEGKHTMDGLHPTVEGHEVYGLNFAKELSSMLSVPRALGTRSG</sequence>
<evidence type="ECO:0000313" key="2">
    <source>
        <dbReference type="Proteomes" id="UP000790709"/>
    </source>
</evidence>
<name>A0ACB8BPC1_9AGAM</name>
<dbReference type="Proteomes" id="UP000790709">
    <property type="component" value="Unassembled WGS sequence"/>
</dbReference>
<organism evidence="1 2">
    <name type="scientific">Leucogyrophana mollusca</name>
    <dbReference type="NCBI Taxonomy" id="85980"/>
    <lineage>
        <taxon>Eukaryota</taxon>
        <taxon>Fungi</taxon>
        <taxon>Dikarya</taxon>
        <taxon>Basidiomycota</taxon>
        <taxon>Agaricomycotina</taxon>
        <taxon>Agaricomycetes</taxon>
        <taxon>Agaricomycetidae</taxon>
        <taxon>Boletales</taxon>
        <taxon>Boletales incertae sedis</taxon>
        <taxon>Leucogyrophana</taxon>
    </lineage>
</organism>
<comment type="caution">
    <text evidence="1">The sequence shown here is derived from an EMBL/GenBank/DDBJ whole genome shotgun (WGS) entry which is preliminary data.</text>
</comment>
<protein>
    <submittedName>
        <fullName evidence="1">Uncharacterized protein</fullName>
    </submittedName>
</protein>
<proteinExistence type="predicted"/>
<keyword evidence="2" id="KW-1185">Reference proteome</keyword>